<dbReference type="InterPro" id="IPR017896">
    <property type="entry name" value="4Fe4S_Fe-S-bd"/>
</dbReference>
<keyword evidence="3" id="KW-0411">Iron-sulfur</keyword>
<evidence type="ECO:0000256" key="2">
    <source>
        <dbReference type="ARBA" id="ARBA00023004"/>
    </source>
</evidence>
<protein>
    <submittedName>
        <fullName evidence="5">FAD-dependent oxidoreductase</fullName>
    </submittedName>
</protein>
<dbReference type="InterPro" id="IPR036188">
    <property type="entry name" value="FAD/NAD-bd_sf"/>
</dbReference>
<feature type="non-terminal residue" evidence="5">
    <location>
        <position position="1"/>
    </location>
</feature>
<dbReference type="InterPro" id="IPR017900">
    <property type="entry name" value="4Fe4S_Fe_S_CS"/>
</dbReference>
<gene>
    <name evidence="5" type="ORF">HYY65_03835</name>
</gene>
<dbReference type="PRINTS" id="PR00419">
    <property type="entry name" value="ADXRDTASE"/>
</dbReference>
<proteinExistence type="predicted"/>
<dbReference type="PROSITE" id="PS51379">
    <property type="entry name" value="4FE4S_FER_2"/>
    <property type="match status" value="2"/>
</dbReference>
<dbReference type="InterPro" id="IPR023753">
    <property type="entry name" value="FAD/NAD-binding_dom"/>
</dbReference>
<keyword evidence="1" id="KW-0479">Metal-binding</keyword>
<feature type="domain" description="4Fe-4S ferredoxin-type" evidence="4">
    <location>
        <begin position="475"/>
        <end position="504"/>
    </location>
</feature>
<comment type="caution">
    <text evidence="5">The sequence shown here is derived from an EMBL/GenBank/DDBJ whole genome shotgun (WGS) entry which is preliminary data.</text>
</comment>
<accession>A0A932M023</accession>
<dbReference type="SUPFAM" id="SSF51971">
    <property type="entry name" value="Nucleotide-binding domain"/>
    <property type="match status" value="1"/>
</dbReference>
<dbReference type="SUPFAM" id="SSF54862">
    <property type="entry name" value="4Fe-4S ferredoxins"/>
    <property type="match status" value="1"/>
</dbReference>
<sequence length="565" mass="61977">NLGFNLVAKRKLPLESHSIQDLTALQNLAALSGPFLKEDAPSSKHVAVIGSGVAGMTCAHDLAILGNRVRVFEAQQVPGGMLVLGVPEYRLPRSLIRAEIDAILDLGVEIRFGQTLGKDFLIRDLWSQGFDAVFLAIGAHKSRELRMEGVELDGVFRALEFLLNVNLDYRVNLGRRVVVVGGGDVAMDAARSAARELLAEEVRLSTAHVGVINGSLDAASAMREAMDVAREAMRRGTREVQVVCLESWEEMPAQRFEVEEAIEEGVMLHTRLGPKRILGEDGKVRGIEMLAVRSVFDEKGRFNPAFVEGSEQVMEADSVILAVGQTSDLSFLTPEDSVELTPRGTIKVDLETMATTAPGIFAGGDVALGPRIFIEGVETGHRAARGIHEYLSGRKIRVEKREHWAGIDFREQHFFGAAETRRPWLPVVQQGYEKIPRESPPAIPVDRRIGIAEVELCYGEMEARRQASRCLRCGMNPIFDATRCILCGGCVDVCPHWCLRMVPLPEIEEGETLSRLVEAPLGSPAGSAMIMDTTACIRCSLCALRCPTGAITMESFQFVEELTYE</sequence>
<evidence type="ECO:0000256" key="3">
    <source>
        <dbReference type="ARBA" id="ARBA00023014"/>
    </source>
</evidence>
<feature type="domain" description="4Fe-4S ferredoxin-type" evidence="4">
    <location>
        <begin position="527"/>
        <end position="556"/>
    </location>
</feature>
<dbReference type="GO" id="GO:0016491">
    <property type="term" value="F:oxidoreductase activity"/>
    <property type="evidence" value="ECO:0007669"/>
    <property type="project" value="InterPro"/>
</dbReference>
<dbReference type="Pfam" id="PF12838">
    <property type="entry name" value="Fer4_7"/>
    <property type="match status" value="1"/>
</dbReference>
<dbReference type="GO" id="GO:0046872">
    <property type="term" value="F:metal ion binding"/>
    <property type="evidence" value="ECO:0007669"/>
    <property type="project" value="UniProtKB-KW"/>
</dbReference>
<evidence type="ECO:0000313" key="6">
    <source>
        <dbReference type="Proteomes" id="UP000741360"/>
    </source>
</evidence>
<evidence type="ECO:0000259" key="4">
    <source>
        <dbReference type="PROSITE" id="PS51379"/>
    </source>
</evidence>
<name>A0A932M023_UNCTE</name>
<evidence type="ECO:0000313" key="5">
    <source>
        <dbReference type="EMBL" id="MBI3014200.1"/>
    </source>
</evidence>
<dbReference type="PROSITE" id="PS00198">
    <property type="entry name" value="4FE4S_FER_1"/>
    <property type="match status" value="1"/>
</dbReference>
<dbReference type="Gene3D" id="3.30.70.20">
    <property type="match status" value="1"/>
</dbReference>
<dbReference type="GO" id="GO:0051536">
    <property type="term" value="F:iron-sulfur cluster binding"/>
    <property type="evidence" value="ECO:0007669"/>
    <property type="project" value="UniProtKB-KW"/>
</dbReference>
<organism evidence="5 6">
    <name type="scientific">Tectimicrobiota bacterium</name>
    <dbReference type="NCBI Taxonomy" id="2528274"/>
    <lineage>
        <taxon>Bacteria</taxon>
        <taxon>Pseudomonadati</taxon>
        <taxon>Nitrospinota/Tectimicrobiota group</taxon>
        <taxon>Candidatus Tectimicrobiota</taxon>
    </lineage>
</organism>
<reference evidence="5" key="1">
    <citation type="submission" date="2020-07" db="EMBL/GenBank/DDBJ databases">
        <title>Huge and variable diversity of episymbiotic CPR bacteria and DPANN archaea in groundwater ecosystems.</title>
        <authorList>
            <person name="He C.Y."/>
            <person name="Keren R."/>
            <person name="Whittaker M."/>
            <person name="Farag I.F."/>
            <person name="Doudna J."/>
            <person name="Cate J.H.D."/>
            <person name="Banfield J.F."/>
        </authorList>
    </citation>
    <scope>NUCLEOTIDE SEQUENCE</scope>
    <source>
        <strain evidence="5">NC_groundwater_717_Ag_S-0.2um_59_8</strain>
    </source>
</reference>
<dbReference type="PANTHER" id="PTHR42783">
    <property type="entry name" value="GLUTAMATE SYNTHASE [NADPH] SMALL CHAIN"/>
    <property type="match status" value="1"/>
</dbReference>
<dbReference type="Proteomes" id="UP000741360">
    <property type="component" value="Unassembled WGS sequence"/>
</dbReference>
<dbReference type="PANTHER" id="PTHR42783:SF3">
    <property type="entry name" value="GLUTAMATE SYNTHASE [NADPH] SMALL CHAIN-RELATED"/>
    <property type="match status" value="1"/>
</dbReference>
<dbReference type="AlphaFoldDB" id="A0A932M023"/>
<keyword evidence="2" id="KW-0408">Iron</keyword>
<evidence type="ECO:0000256" key="1">
    <source>
        <dbReference type="ARBA" id="ARBA00022723"/>
    </source>
</evidence>
<dbReference type="Gene3D" id="3.50.50.60">
    <property type="entry name" value="FAD/NAD(P)-binding domain"/>
    <property type="match status" value="3"/>
</dbReference>
<dbReference type="Pfam" id="PF07992">
    <property type="entry name" value="Pyr_redox_2"/>
    <property type="match status" value="1"/>
</dbReference>
<dbReference type="EMBL" id="JACPSX010000064">
    <property type="protein sequence ID" value="MBI3014200.1"/>
    <property type="molecule type" value="Genomic_DNA"/>
</dbReference>